<protein>
    <submittedName>
        <fullName evidence="2">Uncharacterized protein</fullName>
    </submittedName>
</protein>
<accession>A0AAN6MY59</accession>
<evidence type="ECO:0000313" key="2">
    <source>
        <dbReference type="EMBL" id="KAK3935129.1"/>
    </source>
</evidence>
<organism evidence="2 3">
    <name type="scientific">Diplogelasinospora grovesii</name>
    <dbReference type="NCBI Taxonomy" id="303347"/>
    <lineage>
        <taxon>Eukaryota</taxon>
        <taxon>Fungi</taxon>
        <taxon>Dikarya</taxon>
        <taxon>Ascomycota</taxon>
        <taxon>Pezizomycotina</taxon>
        <taxon>Sordariomycetes</taxon>
        <taxon>Sordariomycetidae</taxon>
        <taxon>Sordariales</taxon>
        <taxon>Diplogelasinosporaceae</taxon>
        <taxon>Diplogelasinospora</taxon>
    </lineage>
</organism>
<evidence type="ECO:0000256" key="1">
    <source>
        <dbReference type="SAM" id="Phobius"/>
    </source>
</evidence>
<dbReference type="Proteomes" id="UP001303473">
    <property type="component" value="Unassembled WGS sequence"/>
</dbReference>
<dbReference type="AlphaFoldDB" id="A0AAN6MY59"/>
<sequence length="155" mass="17521">MSEYPPPGITIFFFLSLDVFVLLASLLFSRTAVCVAVDRVNLEAFGGWIATGTEEVQQRLCVACGALEPEHLCVGILSFSEIAYCLFVHFLIIVFIHKVGDFLVVLSVFLFRCFLVVRVFCCQPQVPEMLLKYLQQPVHQSLRVSFYIVLEISHV</sequence>
<comment type="caution">
    <text evidence="2">The sequence shown here is derived from an EMBL/GenBank/DDBJ whole genome shotgun (WGS) entry which is preliminary data.</text>
</comment>
<feature type="transmembrane region" description="Helical" evidence="1">
    <location>
        <begin position="72"/>
        <end position="96"/>
    </location>
</feature>
<feature type="transmembrane region" description="Helical" evidence="1">
    <location>
        <begin position="6"/>
        <end position="29"/>
    </location>
</feature>
<keyword evidence="1" id="KW-0812">Transmembrane</keyword>
<evidence type="ECO:0000313" key="3">
    <source>
        <dbReference type="Proteomes" id="UP001303473"/>
    </source>
</evidence>
<dbReference type="EMBL" id="MU853940">
    <property type="protein sequence ID" value="KAK3935129.1"/>
    <property type="molecule type" value="Genomic_DNA"/>
</dbReference>
<keyword evidence="1" id="KW-1133">Transmembrane helix</keyword>
<gene>
    <name evidence="2" type="ORF">QBC46DRAFT_398282</name>
</gene>
<proteinExistence type="predicted"/>
<feature type="transmembrane region" description="Helical" evidence="1">
    <location>
        <begin position="102"/>
        <end position="121"/>
    </location>
</feature>
<reference evidence="3" key="1">
    <citation type="journal article" date="2023" name="Mol. Phylogenet. Evol.">
        <title>Genome-scale phylogeny and comparative genomics of the fungal order Sordariales.</title>
        <authorList>
            <person name="Hensen N."/>
            <person name="Bonometti L."/>
            <person name="Westerberg I."/>
            <person name="Brannstrom I.O."/>
            <person name="Guillou S."/>
            <person name="Cros-Aarteil S."/>
            <person name="Calhoun S."/>
            <person name="Haridas S."/>
            <person name="Kuo A."/>
            <person name="Mondo S."/>
            <person name="Pangilinan J."/>
            <person name="Riley R."/>
            <person name="LaButti K."/>
            <person name="Andreopoulos B."/>
            <person name="Lipzen A."/>
            <person name="Chen C."/>
            <person name="Yan M."/>
            <person name="Daum C."/>
            <person name="Ng V."/>
            <person name="Clum A."/>
            <person name="Steindorff A."/>
            <person name="Ohm R.A."/>
            <person name="Martin F."/>
            <person name="Silar P."/>
            <person name="Natvig D.O."/>
            <person name="Lalanne C."/>
            <person name="Gautier V."/>
            <person name="Ament-Velasquez S.L."/>
            <person name="Kruys A."/>
            <person name="Hutchinson M.I."/>
            <person name="Powell A.J."/>
            <person name="Barry K."/>
            <person name="Miller A.N."/>
            <person name="Grigoriev I.V."/>
            <person name="Debuchy R."/>
            <person name="Gladieux P."/>
            <person name="Hiltunen Thoren M."/>
            <person name="Johannesson H."/>
        </authorList>
    </citation>
    <scope>NUCLEOTIDE SEQUENCE [LARGE SCALE GENOMIC DNA]</scope>
    <source>
        <strain evidence="3">CBS 340.73</strain>
    </source>
</reference>
<keyword evidence="1" id="KW-0472">Membrane</keyword>
<keyword evidence="3" id="KW-1185">Reference proteome</keyword>
<name>A0AAN6MY59_9PEZI</name>